<comment type="caution">
    <text evidence="1">The sequence shown here is derived from an EMBL/GenBank/DDBJ whole genome shotgun (WGS) entry which is preliminary data.</text>
</comment>
<name>A0ABW5C7W2_9PROT</name>
<protein>
    <recommendedName>
        <fullName evidence="3">Phage protein</fullName>
    </recommendedName>
</protein>
<evidence type="ECO:0008006" key="3">
    <source>
        <dbReference type="Google" id="ProtNLM"/>
    </source>
</evidence>
<keyword evidence="2" id="KW-1185">Reference proteome</keyword>
<accession>A0ABW5C7W2</accession>
<evidence type="ECO:0000313" key="2">
    <source>
        <dbReference type="Proteomes" id="UP001597296"/>
    </source>
</evidence>
<dbReference type="Proteomes" id="UP001597296">
    <property type="component" value="Unassembled WGS sequence"/>
</dbReference>
<sequence length="65" mass="7607">MKNERESTGSEIMLESARTRLWEAVRMIRGLDIDTDEVRLFEALVQGAEQIIDDNIKLFLKRKLN</sequence>
<organism evidence="1 2">
    <name type="scientific">Phaeospirillum tilakii</name>
    <dbReference type="NCBI Taxonomy" id="741673"/>
    <lineage>
        <taxon>Bacteria</taxon>
        <taxon>Pseudomonadati</taxon>
        <taxon>Pseudomonadota</taxon>
        <taxon>Alphaproteobacteria</taxon>
        <taxon>Rhodospirillales</taxon>
        <taxon>Rhodospirillaceae</taxon>
        <taxon>Phaeospirillum</taxon>
    </lineage>
</organism>
<dbReference type="RefSeq" id="WP_377314794.1">
    <property type="nucleotide sequence ID" value="NZ_JBHUIY010000005.1"/>
</dbReference>
<gene>
    <name evidence="1" type="ORF">ACFSNB_04250</name>
</gene>
<evidence type="ECO:0000313" key="1">
    <source>
        <dbReference type="EMBL" id="MFD2233011.1"/>
    </source>
</evidence>
<proteinExistence type="predicted"/>
<dbReference type="EMBL" id="JBHUIY010000005">
    <property type="protein sequence ID" value="MFD2233011.1"/>
    <property type="molecule type" value="Genomic_DNA"/>
</dbReference>
<reference evidence="2" key="1">
    <citation type="journal article" date="2019" name="Int. J. Syst. Evol. Microbiol.">
        <title>The Global Catalogue of Microorganisms (GCM) 10K type strain sequencing project: providing services to taxonomists for standard genome sequencing and annotation.</title>
        <authorList>
            <consortium name="The Broad Institute Genomics Platform"/>
            <consortium name="The Broad Institute Genome Sequencing Center for Infectious Disease"/>
            <person name="Wu L."/>
            <person name="Ma J."/>
        </authorList>
    </citation>
    <scope>NUCLEOTIDE SEQUENCE [LARGE SCALE GENOMIC DNA]</scope>
    <source>
        <strain evidence="2">KCTC 15012</strain>
    </source>
</reference>